<dbReference type="NCBIfam" id="NF003558">
    <property type="entry name" value="PRK05231.1"/>
    <property type="match status" value="1"/>
</dbReference>
<proteinExistence type="inferred from homology"/>
<dbReference type="InterPro" id="IPR011009">
    <property type="entry name" value="Kinase-like_dom_sf"/>
</dbReference>
<dbReference type="GO" id="GO:0005524">
    <property type="term" value="F:ATP binding"/>
    <property type="evidence" value="ECO:0007669"/>
    <property type="project" value="UniProtKB-KW"/>
</dbReference>
<reference evidence="11" key="1">
    <citation type="submission" date="2022-11" db="EMBL/GenBank/DDBJ databases">
        <title>Parathalassolutuus dongxingensis gen. nov., sp. nov., a novel member of family Oceanospirillaceae isolated from a coastal shrimp pond in Guangxi, China.</title>
        <authorList>
            <person name="Chen H."/>
        </authorList>
    </citation>
    <scope>NUCLEOTIDE SEQUENCE</scope>
    <source>
        <strain evidence="11">G-43</strain>
    </source>
</reference>
<evidence type="ECO:0000259" key="10">
    <source>
        <dbReference type="Pfam" id="PF01636"/>
    </source>
</evidence>
<evidence type="ECO:0000256" key="8">
    <source>
        <dbReference type="HAMAP-Rule" id="MF_00301"/>
    </source>
</evidence>
<evidence type="ECO:0000313" key="11">
    <source>
        <dbReference type="EMBL" id="MCY0966461.1"/>
    </source>
</evidence>
<evidence type="ECO:0000256" key="5">
    <source>
        <dbReference type="ARBA" id="ARBA00022777"/>
    </source>
</evidence>
<keyword evidence="5 8" id="KW-0418">Kinase</keyword>
<dbReference type="SUPFAM" id="SSF56112">
    <property type="entry name" value="Protein kinase-like (PK-like)"/>
    <property type="match status" value="1"/>
</dbReference>
<comment type="caution">
    <text evidence="11">The sequence shown here is derived from an EMBL/GenBank/DDBJ whole genome shotgun (WGS) entry which is preliminary data.</text>
</comment>
<gene>
    <name evidence="8" type="primary">thrB</name>
    <name evidence="11" type="ORF">OUO13_14830</name>
</gene>
<keyword evidence="1 8" id="KW-0028">Amino-acid biosynthesis</keyword>
<dbReference type="PANTHER" id="PTHR21064:SF6">
    <property type="entry name" value="AMINOGLYCOSIDE PHOSPHOTRANSFERASE DOMAIN-CONTAINING PROTEIN"/>
    <property type="match status" value="1"/>
</dbReference>
<comment type="similarity">
    <text evidence="7 8">Belongs to the pseudomonas-type ThrB family.</text>
</comment>
<keyword evidence="6 8" id="KW-0067">ATP-binding</keyword>
<dbReference type="InterPro" id="IPR050249">
    <property type="entry name" value="Pseudomonas-type_ThrB"/>
</dbReference>
<dbReference type="EC" id="2.7.1.39" evidence="8 9"/>
<keyword evidence="2 8" id="KW-0808">Transferase</keyword>
<dbReference type="AlphaFoldDB" id="A0A9X3EFU2"/>
<dbReference type="NCBIfam" id="TIGR00938">
    <property type="entry name" value="thrB_alt"/>
    <property type="match status" value="1"/>
</dbReference>
<dbReference type="EMBL" id="JAPNOA010000055">
    <property type="protein sequence ID" value="MCY0966461.1"/>
    <property type="molecule type" value="Genomic_DNA"/>
</dbReference>
<dbReference type="PANTHER" id="PTHR21064">
    <property type="entry name" value="AMINOGLYCOSIDE PHOSPHOTRANSFERASE DOMAIN-CONTAINING PROTEIN-RELATED"/>
    <property type="match status" value="1"/>
</dbReference>
<dbReference type="GO" id="GO:0004413">
    <property type="term" value="F:homoserine kinase activity"/>
    <property type="evidence" value="ECO:0007669"/>
    <property type="project" value="UniProtKB-UniRule"/>
</dbReference>
<evidence type="ECO:0000256" key="2">
    <source>
        <dbReference type="ARBA" id="ARBA00022679"/>
    </source>
</evidence>
<sequence>MSVYTCVDQSRMAQHVALFDLGKLESFSGIEGGVENTNYRVRTEHQSLVLTLFEHHNQHDVQEFVRLARFLSEEGFRVPAPISDRSGEWLHEVAGKPAILCPFIEGNHPDIITARHCWQVGSTLAELHLASRKLPGASANPRGFEWWKQMYSSLAEDLDRTDYALLSSEMNWQLKHRLQWRLLPQGWIHGDLFRDNVLFSGPAGSQQLSAILDWYNACKGVWIYDLAVVANDWCCNEQGEWDDTLYDALLAGYQRVRRLSGYEQQQWPLILRGAALRFWLSRLATRRYQQASGSSLVLSKDPDEYRNKLIHRRGYESLRIMA</sequence>
<dbReference type="Gene3D" id="3.30.200.20">
    <property type="entry name" value="Phosphorylase Kinase, domain 1"/>
    <property type="match status" value="1"/>
</dbReference>
<evidence type="ECO:0000256" key="9">
    <source>
        <dbReference type="NCBIfam" id="TIGR00938"/>
    </source>
</evidence>
<organism evidence="11 12">
    <name type="scientific">Parathalassolituus penaei</name>
    <dbReference type="NCBI Taxonomy" id="2997323"/>
    <lineage>
        <taxon>Bacteria</taxon>
        <taxon>Pseudomonadati</taxon>
        <taxon>Pseudomonadota</taxon>
        <taxon>Gammaproteobacteria</taxon>
        <taxon>Oceanospirillales</taxon>
        <taxon>Oceanospirillaceae</taxon>
        <taxon>Parathalassolituus</taxon>
    </lineage>
</organism>
<keyword evidence="3 8" id="KW-0791">Threonine biosynthesis</keyword>
<evidence type="ECO:0000256" key="3">
    <source>
        <dbReference type="ARBA" id="ARBA00022697"/>
    </source>
</evidence>
<evidence type="ECO:0000256" key="6">
    <source>
        <dbReference type="ARBA" id="ARBA00022840"/>
    </source>
</evidence>
<dbReference type="HAMAP" id="MF_00301">
    <property type="entry name" value="Homoser_kinase_2"/>
    <property type="match status" value="1"/>
</dbReference>
<evidence type="ECO:0000256" key="7">
    <source>
        <dbReference type="ARBA" id="ARBA00038240"/>
    </source>
</evidence>
<comment type="catalytic activity">
    <reaction evidence="8">
        <text>L-homoserine + ATP = O-phospho-L-homoserine + ADP + H(+)</text>
        <dbReference type="Rhea" id="RHEA:13985"/>
        <dbReference type="ChEBI" id="CHEBI:15378"/>
        <dbReference type="ChEBI" id="CHEBI:30616"/>
        <dbReference type="ChEBI" id="CHEBI:57476"/>
        <dbReference type="ChEBI" id="CHEBI:57590"/>
        <dbReference type="ChEBI" id="CHEBI:456216"/>
        <dbReference type="EC" id="2.7.1.39"/>
    </reaction>
</comment>
<dbReference type="Pfam" id="PF01636">
    <property type="entry name" value="APH"/>
    <property type="match status" value="1"/>
</dbReference>
<evidence type="ECO:0000256" key="4">
    <source>
        <dbReference type="ARBA" id="ARBA00022741"/>
    </source>
</evidence>
<evidence type="ECO:0000256" key="1">
    <source>
        <dbReference type="ARBA" id="ARBA00022605"/>
    </source>
</evidence>
<dbReference type="RefSeq" id="WP_283174671.1">
    <property type="nucleotide sequence ID" value="NZ_JAPNOA010000055.1"/>
</dbReference>
<dbReference type="InterPro" id="IPR002575">
    <property type="entry name" value="Aminoglycoside_PTrfase"/>
</dbReference>
<protein>
    <recommendedName>
        <fullName evidence="8 9">Homoserine kinase</fullName>
        <shortName evidence="8">HK</shortName>
        <shortName evidence="8">HSK</shortName>
        <ecNumber evidence="8 9">2.7.1.39</ecNumber>
    </recommendedName>
</protein>
<dbReference type="GO" id="GO:0009088">
    <property type="term" value="P:threonine biosynthetic process"/>
    <property type="evidence" value="ECO:0007669"/>
    <property type="project" value="UniProtKB-UniRule"/>
</dbReference>
<dbReference type="CDD" id="cd05153">
    <property type="entry name" value="HomoserineK_II"/>
    <property type="match status" value="1"/>
</dbReference>
<name>A0A9X3EFU2_9GAMM</name>
<dbReference type="Gene3D" id="3.90.1200.10">
    <property type="match status" value="1"/>
</dbReference>
<dbReference type="InterPro" id="IPR005280">
    <property type="entry name" value="Homoserine_kinase_II"/>
</dbReference>
<evidence type="ECO:0000313" key="12">
    <source>
        <dbReference type="Proteomes" id="UP001150830"/>
    </source>
</evidence>
<feature type="domain" description="Aminoglycoside phosphotransferase" evidence="10">
    <location>
        <begin position="28"/>
        <end position="257"/>
    </location>
</feature>
<dbReference type="Proteomes" id="UP001150830">
    <property type="component" value="Unassembled WGS sequence"/>
</dbReference>
<keyword evidence="12" id="KW-1185">Reference proteome</keyword>
<comment type="pathway">
    <text evidence="8">Amino-acid biosynthesis; L-threonine biosynthesis; L-threonine from L-aspartate: step 4/5.</text>
</comment>
<keyword evidence="4 8" id="KW-0547">Nucleotide-binding</keyword>
<accession>A0A9X3EFU2</accession>